<sequence length="330" mass="33262">MWDSRAGRLRGAALAAGAKAAAVALAAVVISGGGLSGARGRRAGDGRGASCRRPWPPPARTAAVRQPSCCRSHAEFRVAPRPPPASPRGSPAGDAAGCAPPPSPKPHWPPLAALTPTPPRTPCHPAAGRDRVSAPSGVPPPTTAAAVWRAAARSAAPQPRSSATSGASHTRHPPARDEQRHPPPVDGCRRTHRVRGRKRDGCRGHGRPTSSAAANTGRRRGAGRRGGTHGGLAPLADVMERRCAPNVPGTGRVATAAAGPTHGWSVDRKEGWGVAAAAADERQGANGGGGGSASSGRPTAAVAAAAGDARGWTGRWMVAVRRCTAGRGCP</sequence>
<dbReference type="AlphaFoldDB" id="A0A1X6NYE5"/>
<evidence type="ECO:0000256" key="1">
    <source>
        <dbReference type="SAM" id="MobiDB-lite"/>
    </source>
</evidence>
<keyword evidence="3" id="KW-1185">Reference proteome</keyword>
<dbReference type="Proteomes" id="UP000218209">
    <property type="component" value="Unassembled WGS sequence"/>
</dbReference>
<feature type="compositionally biased region" description="Pro residues" evidence="1">
    <location>
        <begin position="99"/>
        <end position="109"/>
    </location>
</feature>
<accession>A0A1X6NYE5</accession>
<feature type="compositionally biased region" description="Basic residues" evidence="1">
    <location>
        <begin position="190"/>
        <end position="206"/>
    </location>
</feature>
<evidence type="ECO:0000313" key="2">
    <source>
        <dbReference type="EMBL" id="OSX73618.1"/>
    </source>
</evidence>
<gene>
    <name evidence="2" type="ORF">BU14_0333s0007</name>
</gene>
<proteinExistence type="predicted"/>
<protein>
    <submittedName>
        <fullName evidence="2">Uncharacterized protein</fullName>
    </submittedName>
</protein>
<feature type="compositionally biased region" description="Basic and acidic residues" evidence="1">
    <location>
        <begin position="174"/>
        <end position="189"/>
    </location>
</feature>
<reference evidence="2 3" key="1">
    <citation type="submission" date="2017-03" db="EMBL/GenBank/DDBJ databases">
        <title>WGS assembly of Porphyra umbilicalis.</title>
        <authorList>
            <person name="Brawley S.H."/>
            <person name="Blouin N.A."/>
            <person name="Ficko-Blean E."/>
            <person name="Wheeler G.L."/>
            <person name="Lohr M."/>
            <person name="Goodson H.V."/>
            <person name="Jenkins J.W."/>
            <person name="Blaby-Haas C.E."/>
            <person name="Helliwell K.E."/>
            <person name="Chan C."/>
            <person name="Marriage T."/>
            <person name="Bhattacharya D."/>
            <person name="Klein A.S."/>
            <person name="Badis Y."/>
            <person name="Brodie J."/>
            <person name="Cao Y."/>
            <person name="Collen J."/>
            <person name="Dittami S.M."/>
            <person name="Gachon C.M."/>
            <person name="Green B.R."/>
            <person name="Karpowicz S."/>
            <person name="Kim J.W."/>
            <person name="Kudahl U."/>
            <person name="Lin S."/>
            <person name="Michel G."/>
            <person name="Mittag M."/>
            <person name="Olson B.J."/>
            <person name="Pangilinan J."/>
            <person name="Peng Y."/>
            <person name="Qiu H."/>
            <person name="Shu S."/>
            <person name="Singer J.T."/>
            <person name="Smith A.G."/>
            <person name="Sprecher B.N."/>
            <person name="Wagner V."/>
            <person name="Wang W."/>
            <person name="Wang Z.-Y."/>
            <person name="Yan J."/>
            <person name="Yarish C."/>
            <person name="Zoeuner-Riek S."/>
            <person name="Zhuang Y."/>
            <person name="Zou Y."/>
            <person name="Lindquist E.A."/>
            <person name="Grimwood J."/>
            <person name="Barry K."/>
            <person name="Rokhsar D.S."/>
            <person name="Schmutz J."/>
            <person name="Stiller J.W."/>
            <person name="Grossman A.R."/>
            <person name="Prochnik S.E."/>
        </authorList>
    </citation>
    <scope>NUCLEOTIDE SEQUENCE [LARGE SCALE GENOMIC DNA]</scope>
    <source>
        <strain evidence="2">4086291</strain>
    </source>
</reference>
<evidence type="ECO:0000313" key="3">
    <source>
        <dbReference type="Proteomes" id="UP000218209"/>
    </source>
</evidence>
<dbReference type="EMBL" id="KV918985">
    <property type="protein sequence ID" value="OSX73618.1"/>
    <property type="molecule type" value="Genomic_DNA"/>
</dbReference>
<name>A0A1X6NYE5_PORUM</name>
<feature type="compositionally biased region" description="Basic residues" evidence="1">
    <location>
        <begin position="217"/>
        <end position="227"/>
    </location>
</feature>
<feature type="compositionally biased region" description="Low complexity" evidence="1">
    <location>
        <begin position="143"/>
        <end position="165"/>
    </location>
</feature>
<feature type="compositionally biased region" description="Low complexity" evidence="1">
    <location>
        <begin position="87"/>
        <end position="98"/>
    </location>
</feature>
<organism evidence="2 3">
    <name type="scientific">Porphyra umbilicalis</name>
    <name type="common">Purple laver</name>
    <name type="synonym">Red alga</name>
    <dbReference type="NCBI Taxonomy" id="2786"/>
    <lineage>
        <taxon>Eukaryota</taxon>
        <taxon>Rhodophyta</taxon>
        <taxon>Bangiophyceae</taxon>
        <taxon>Bangiales</taxon>
        <taxon>Bangiaceae</taxon>
        <taxon>Porphyra</taxon>
    </lineage>
</organism>
<feature type="region of interest" description="Disordered" evidence="1">
    <location>
        <begin position="34"/>
        <end position="233"/>
    </location>
</feature>